<comment type="caution">
    <text evidence="5">The sequence shown here is derived from an EMBL/GenBank/DDBJ whole genome shotgun (WGS) entry which is preliminary data.</text>
</comment>
<dbReference type="InterPro" id="IPR050245">
    <property type="entry name" value="PrsA_foldase"/>
</dbReference>
<dbReference type="SUPFAM" id="SSF109998">
    <property type="entry name" value="Triger factor/SurA peptide-binding domain-like"/>
    <property type="match status" value="1"/>
</dbReference>
<proteinExistence type="predicted"/>
<dbReference type="Gene3D" id="1.10.4030.10">
    <property type="entry name" value="Porin chaperone SurA, peptide-binding domain"/>
    <property type="match status" value="1"/>
</dbReference>
<dbReference type="PANTHER" id="PTHR47245:SF2">
    <property type="entry name" value="PEPTIDYL-PROLYL CIS-TRANS ISOMERASE HP_0175-RELATED"/>
    <property type="match status" value="1"/>
</dbReference>
<keyword evidence="3" id="KW-0732">Signal</keyword>
<dbReference type="SUPFAM" id="SSF54534">
    <property type="entry name" value="FKBP-like"/>
    <property type="match status" value="2"/>
</dbReference>
<dbReference type="InterPro" id="IPR015391">
    <property type="entry name" value="SurA_N"/>
</dbReference>
<dbReference type="PROSITE" id="PS50198">
    <property type="entry name" value="PPIC_PPIASE_2"/>
    <property type="match status" value="2"/>
</dbReference>
<dbReference type="Gene3D" id="3.10.50.40">
    <property type="match status" value="2"/>
</dbReference>
<gene>
    <name evidence="5" type="ORF">ENK44_13020</name>
</gene>
<dbReference type="Proteomes" id="UP000885779">
    <property type="component" value="Unassembled WGS sequence"/>
</dbReference>
<dbReference type="AlphaFoldDB" id="A0A7V4U2J1"/>
<dbReference type="PROSITE" id="PS01096">
    <property type="entry name" value="PPIC_PPIASE_1"/>
    <property type="match status" value="1"/>
</dbReference>
<feature type="domain" description="PpiC" evidence="4">
    <location>
        <begin position="176"/>
        <end position="276"/>
    </location>
</feature>
<feature type="chain" id="PRO_5031233426" evidence="3">
    <location>
        <begin position="22"/>
        <end position="428"/>
    </location>
</feature>
<keyword evidence="2" id="KW-0697">Rotamase</keyword>
<dbReference type="PANTHER" id="PTHR47245">
    <property type="entry name" value="PEPTIDYLPROLYL ISOMERASE"/>
    <property type="match status" value="1"/>
</dbReference>
<name>A0A7V4U2J1_CALAY</name>
<accession>A0A7V4U2J1</accession>
<keyword evidence="1" id="KW-0574">Periplasm</keyword>
<evidence type="ECO:0000256" key="1">
    <source>
        <dbReference type="ARBA" id="ARBA00022764"/>
    </source>
</evidence>
<evidence type="ECO:0000256" key="2">
    <source>
        <dbReference type="PROSITE-ProRule" id="PRU00278"/>
    </source>
</evidence>
<sequence>MSRNLIKVLFVMVLLASPLFAQQLVEGIAAVVGKEIILKSEIDQYVQNFIIRNRLDVKSNPKIINQLKKQTLERLIEQKLMLAKAEEDTITVEDELLDKQVDQRIKDMISQVGSEDKLEEMFGSSLKKIRKDTREIIKEQMIVEKTRAMHFQGLKVSRREVEEFYKTYKDSLPTQKETVTIGHILKLVRPSEEAQMAAYKKAEDILKQLREGADFAELAKKYSEDPASAKRGGDLGFTSRGDFVPEFETVAYSLKKGEISDIVQTQFGFHIIQLIDRQGEKVRTRHILIQAMPTEEDEKRVIEELKEIRQRIINGEDFSELALQYSDDENVKDDKGMLGTFEVDKMVLPQFREQVKKLKPGEVSEPFKTEFGYHIVYLKERHKEHHFTLETDWQQIEQFALNHKMEKEYRKWIEELKKEVAIEIKENI</sequence>
<dbReference type="InterPro" id="IPR046357">
    <property type="entry name" value="PPIase_dom_sf"/>
</dbReference>
<dbReference type="GO" id="GO:0003755">
    <property type="term" value="F:peptidyl-prolyl cis-trans isomerase activity"/>
    <property type="evidence" value="ECO:0007669"/>
    <property type="project" value="UniProtKB-KW"/>
</dbReference>
<dbReference type="Pfam" id="PF09312">
    <property type="entry name" value="SurA_N"/>
    <property type="match status" value="1"/>
</dbReference>
<dbReference type="InterPro" id="IPR027304">
    <property type="entry name" value="Trigger_fact/SurA_dom_sf"/>
</dbReference>
<dbReference type="InterPro" id="IPR023058">
    <property type="entry name" value="PPIase_PpiC_CS"/>
</dbReference>
<feature type="domain" description="PpiC" evidence="4">
    <location>
        <begin position="279"/>
        <end position="380"/>
    </location>
</feature>
<dbReference type="Pfam" id="PF00639">
    <property type="entry name" value="Rotamase"/>
    <property type="match status" value="2"/>
</dbReference>
<evidence type="ECO:0000313" key="5">
    <source>
        <dbReference type="EMBL" id="HGY56624.1"/>
    </source>
</evidence>
<organism evidence="5">
    <name type="scientific">Caldithrix abyssi</name>
    <dbReference type="NCBI Taxonomy" id="187145"/>
    <lineage>
        <taxon>Bacteria</taxon>
        <taxon>Pseudomonadati</taxon>
        <taxon>Calditrichota</taxon>
        <taxon>Calditrichia</taxon>
        <taxon>Calditrichales</taxon>
        <taxon>Calditrichaceae</taxon>
        <taxon>Caldithrix</taxon>
    </lineage>
</organism>
<dbReference type="EMBL" id="DRQG01000118">
    <property type="protein sequence ID" value="HGY56624.1"/>
    <property type="molecule type" value="Genomic_DNA"/>
</dbReference>
<evidence type="ECO:0000259" key="4">
    <source>
        <dbReference type="PROSITE" id="PS50198"/>
    </source>
</evidence>
<evidence type="ECO:0000256" key="3">
    <source>
        <dbReference type="SAM" id="SignalP"/>
    </source>
</evidence>
<protein>
    <submittedName>
        <fullName evidence="5">Parvulin peptidyl-prolyl isomerase</fullName>
    </submittedName>
</protein>
<keyword evidence="2 5" id="KW-0413">Isomerase</keyword>
<feature type="signal peptide" evidence="3">
    <location>
        <begin position="1"/>
        <end position="21"/>
    </location>
</feature>
<reference evidence="5" key="1">
    <citation type="journal article" date="2020" name="mSystems">
        <title>Genome- and Community-Level Interaction Insights into Carbon Utilization and Element Cycling Functions of Hydrothermarchaeota in Hydrothermal Sediment.</title>
        <authorList>
            <person name="Zhou Z."/>
            <person name="Liu Y."/>
            <person name="Xu W."/>
            <person name="Pan J."/>
            <person name="Luo Z.H."/>
            <person name="Li M."/>
        </authorList>
    </citation>
    <scope>NUCLEOTIDE SEQUENCE [LARGE SCALE GENOMIC DNA]</scope>
    <source>
        <strain evidence="5">HyVt-577</strain>
    </source>
</reference>
<dbReference type="InterPro" id="IPR000297">
    <property type="entry name" value="PPIase_PpiC"/>
</dbReference>